<evidence type="ECO:0000313" key="2">
    <source>
        <dbReference type="Proteomes" id="UP000824120"/>
    </source>
</evidence>
<accession>A0A9J5ZWP1</accession>
<dbReference type="Proteomes" id="UP000824120">
    <property type="component" value="Chromosome 3"/>
</dbReference>
<evidence type="ECO:0000313" key="1">
    <source>
        <dbReference type="EMBL" id="KAG5616689.1"/>
    </source>
</evidence>
<dbReference type="EMBL" id="JACXVP010000003">
    <property type="protein sequence ID" value="KAG5616689.1"/>
    <property type="molecule type" value="Genomic_DNA"/>
</dbReference>
<reference evidence="1 2" key="1">
    <citation type="submission" date="2020-09" db="EMBL/GenBank/DDBJ databases">
        <title>De no assembly of potato wild relative species, Solanum commersonii.</title>
        <authorList>
            <person name="Cho K."/>
        </authorList>
    </citation>
    <scope>NUCLEOTIDE SEQUENCE [LARGE SCALE GENOMIC DNA]</scope>
    <source>
        <strain evidence="1">LZ3.2</strain>
        <tissue evidence="1">Leaf</tissue>
    </source>
</reference>
<protein>
    <submittedName>
        <fullName evidence="1">Uncharacterized protein</fullName>
    </submittedName>
</protein>
<comment type="caution">
    <text evidence="1">The sequence shown here is derived from an EMBL/GenBank/DDBJ whole genome shotgun (WGS) entry which is preliminary data.</text>
</comment>
<keyword evidence="2" id="KW-1185">Reference proteome</keyword>
<proteinExistence type="predicted"/>
<gene>
    <name evidence="1" type="ORF">H5410_016513</name>
</gene>
<organism evidence="1 2">
    <name type="scientific">Solanum commersonii</name>
    <name type="common">Commerson's wild potato</name>
    <name type="synonym">Commerson's nightshade</name>
    <dbReference type="NCBI Taxonomy" id="4109"/>
    <lineage>
        <taxon>Eukaryota</taxon>
        <taxon>Viridiplantae</taxon>
        <taxon>Streptophyta</taxon>
        <taxon>Embryophyta</taxon>
        <taxon>Tracheophyta</taxon>
        <taxon>Spermatophyta</taxon>
        <taxon>Magnoliopsida</taxon>
        <taxon>eudicotyledons</taxon>
        <taxon>Gunneridae</taxon>
        <taxon>Pentapetalae</taxon>
        <taxon>asterids</taxon>
        <taxon>lamiids</taxon>
        <taxon>Solanales</taxon>
        <taxon>Solanaceae</taxon>
        <taxon>Solanoideae</taxon>
        <taxon>Solaneae</taxon>
        <taxon>Solanum</taxon>
    </lineage>
</organism>
<dbReference type="AlphaFoldDB" id="A0A9J5ZWP1"/>
<name>A0A9J5ZWP1_SOLCO</name>
<sequence>MEEMTMNEEKQKTLTMWALKSVKRGIINVKLQELLWSSTRPKVVVPESLFVWIITHEMATFLLSRDRKLLAVNSCKAHSWKLIAALVDDLGQPNNLSANRDKCWDRQFIEHVSHLLLFDMIMTKFSKTGAFNNRNSERQPDNNFTISSSVSIKCPNFILFREFHVMTALLKPQCLTSKVIKDEHVQRDSGNEKSSLSRSVEQVKLKLSIKVGRRRHVGEIRQVLNASFVGRNLSSPSAKEGRLID</sequence>